<dbReference type="EMBL" id="DS989827">
    <property type="protein sequence ID" value="EFR03927.1"/>
    <property type="molecule type" value="Genomic_DNA"/>
</dbReference>
<dbReference type="Proteomes" id="UP000002669">
    <property type="component" value="Unassembled WGS sequence"/>
</dbReference>
<keyword evidence="2" id="KW-0418">Kinase</keyword>
<dbReference type="RefSeq" id="XP_003170935.1">
    <property type="nucleotide sequence ID" value="XM_003170887.1"/>
</dbReference>
<reference evidence="3" key="1">
    <citation type="journal article" date="2012" name="MBio">
        <title>Comparative genome analysis of Trichophyton rubrum and related dermatophytes reveals candidate genes involved in infection.</title>
        <authorList>
            <person name="Martinez D.A."/>
            <person name="Oliver B.G."/>
            <person name="Graeser Y."/>
            <person name="Goldberg J.M."/>
            <person name="Li W."/>
            <person name="Martinez-Rossi N.M."/>
            <person name="Monod M."/>
            <person name="Shelest E."/>
            <person name="Barton R.C."/>
            <person name="Birch E."/>
            <person name="Brakhage A.A."/>
            <person name="Chen Z."/>
            <person name="Gurr S.J."/>
            <person name="Heiman D."/>
            <person name="Heitman J."/>
            <person name="Kosti I."/>
            <person name="Rossi A."/>
            <person name="Saif S."/>
            <person name="Samalova M."/>
            <person name="Saunders C.W."/>
            <person name="Shea T."/>
            <person name="Summerbell R.C."/>
            <person name="Xu J."/>
            <person name="Young S."/>
            <person name="Zeng Q."/>
            <person name="Birren B.W."/>
            <person name="Cuomo C.A."/>
            <person name="White T.C."/>
        </authorList>
    </citation>
    <scope>NUCLEOTIDE SEQUENCE [LARGE SCALE GENOMIC DNA]</scope>
    <source>
        <strain evidence="3">ATCC MYA-4604 / CBS 118893</strain>
    </source>
</reference>
<dbReference type="GO" id="GO:0004674">
    <property type="term" value="F:protein serine/threonine kinase activity"/>
    <property type="evidence" value="ECO:0007669"/>
    <property type="project" value="UniProtKB-KW"/>
</dbReference>
<dbReference type="GO" id="GO:0005524">
    <property type="term" value="F:ATP binding"/>
    <property type="evidence" value="ECO:0007669"/>
    <property type="project" value="InterPro"/>
</dbReference>
<feature type="domain" description="Protein kinase" evidence="1">
    <location>
        <begin position="1"/>
        <end position="213"/>
    </location>
</feature>
<dbReference type="Pfam" id="PF00069">
    <property type="entry name" value="Pkinase"/>
    <property type="match status" value="1"/>
</dbReference>
<dbReference type="HOGENOM" id="CLU_076146_1_0_1"/>
<protein>
    <submittedName>
        <fullName evidence="2">Serine/threonine protein kinase</fullName>
    </submittedName>
</protein>
<dbReference type="PANTHER" id="PTHR44167:SF24">
    <property type="entry name" value="SERINE_THREONINE-PROTEIN KINASE CHK2"/>
    <property type="match status" value="1"/>
</dbReference>
<sequence length="216" mass="25464">MFPKRILKHRVIHEHALFTLHGYFADWLGADIKPSNVLVNYRQENKEGSRFSDVQLADFGSTVHKDSDYARRGDPIGTAIFRNPEAQLEMTWDTSTDIWSFGTMLISLLYGERFHIFKPDVPVDHEDYDLKILVKNYRCFGPFPVSYEEIADAQRLGVLMWIMENTPKHTLKPFQYTTSREICQEDKEFVLRIMKLDPRDRPTAHQLLEDEWFHQV</sequence>
<dbReference type="STRING" id="535722.E4V1L2"/>
<dbReference type="GO" id="GO:0044773">
    <property type="term" value="P:mitotic DNA damage checkpoint signaling"/>
    <property type="evidence" value="ECO:0007669"/>
    <property type="project" value="TreeGrafter"/>
</dbReference>
<dbReference type="OrthoDB" id="4168613at2759"/>
<name>E4V1L2_ARTGP</name>
<dbReference type="GeneID" id="10026178"/>
<dbReference type="PANTHER" id="PTHR44167">
    <property type="entry name" value="OVARIAN-SPECIFIC SERINE/THREONINE-PROTEIN KINASE LOK-RELATED"/>
    <property type="match status" value="1"/>
</dbReference>
<dbReference type="eggNOG" id="KOG0578">
    <property type="taxonomic scope" value="Eukaryota"/>
</dbReference>
<gene>
    <name evidence="2" type="ORF">MGYG_06926</name>
</gene>
<dbReference type="VEuPathDB" id="FungiDB:MGYG_06926"/>
<dbReference type="PROSITE" id="PS50011">
    <property type="entry name" value="PROTEIN_KINASE_DOM"/>
    <property type="match status" value="1"/>
</dbReference>
<dbReference type="SMART" id="SM00220">
    <property type="entry name" value="S_TKc"/>
    <property type="match status" value="1"/>
</dbReference>
<dbReference type="OMA" id="QFKYFGP"/>
<dbReference type="Gene3D" id="1.10.510.10">
    <property type="entry name" value="Transferase(Phosphotransferase) domain 1"/>
    <property type="match status" value="1"/>
</dbReference>
<keyword evidence="2" id="KW-0723">Serine/threonine-protein kinase</keyword>
<dbReference type="InterPro" id="IPR011009">
    <property type="entry name" value="Kinase-like_dom_sf"/>
</dbReference>
<organism evidence="3">
    <name type="scientific">Arthroderma gypseum (strain ATCC MYA-4604 / CBS 118893)</name>
    <name type="common">Microsporum gypseum</name>
    <dbReference type="NCBI Taxonomy" id="535722"/>
    <lineage>
        <taxon>Eukaryota</taxon>
        <taxon>Fungi</taxon>
        <taxon>Dikarya</taxon>
        <taxon>Ascomycota</taxon>
        <taxon>Pezizomycotina</taxon>
        <taxon>Eurotiomycetes</taxon>
        <taxon>Eurotiomycetidae</taxon>
        <taxon>Onygenales</taxon>
        <taxon>Arthrodermataceae</taxon>
        <taxon>Nannizzia</taxon>
    </lineage>
</organism>
<evidence type="ECO:0000313" key="3">
    <source>
        <dbReference type="Proteomes" id="UP000002669"/>
    </source>
</evidence>
<keyword evidence="3" id="KW-1185">Reference proteome</keyword>
<dbReference type="InterPro" id="IPR000719">
    <property type="entry name" value="Prot_kinase_dom"/>
</dbReference>
<evidence type="ECO:0000313" key="2">
    <source>
        <dbReference type="EMBL" id="EFR03927.1"/>
    </source>
</evidence>
<dbReference type="SUPFAM" id="SSF56112">
    <property type="entry name" value="Protein kinase-like (PK-like)"/>
    <property type="match status" value="1"/>
</dbReference>
<proteinExistence type="predicted"/>
<evidence type="ECO:0000259" key="1">
    <source>
        <dbReference type="PROSITE" id="PS50011"/>
    </source>
</evidence>
<accession>E4V1L2</accession>
<dbReference type="GO" id="GO:0005634">
    <property type="term" value="C:nucleus"/>
    <property type="evidence" value="ECO:0007669"/>
    <property type="project" value="TreeGrafter"/>
</dbReference>
<dbReference type="AlphaFoldDB" id="E4V1L2"/>
<dbReference type="InParanoid" id="E4V1L2"/>
<keyword evidence="2" id="KW-0808">Transferase</keyword>